<keyword evidence="2" id="KW-1185">Reference proteome</keyword>
<organism evidence="1 2">
    <name type="scientific">Roseovarius pelagicus</name>
    <dbReference type="NCBI Taxonomy" id="2980108"/>
    <lineage>
        <taxon>Bacteria</taxon>
        <taxon>Pseudomonadati</taxon>
        <taxon>Pseudomonadota</taxon>
        <taxon>Alphaproteobacteria</taxon>
        <taxon>Rhodobacterales</taxon>
        <taxon>Roseobacteraceae</taxon>
        <taxon>Roseovarius</taxon>
    </lineage>
</organism>
<evidence type="ECO:0008006" key="3">
    <source>
        <dbReference type="Google" id="ProtNLM"/>
    </source>
</evidence>
<accession>A0ABY6DF26</accession>
<name>A0ABY6DF26_9RHOB</name>
<dbReference type="EMBL" id="CP106738">
    <property type="protein sequence ID" value="UXX84694.1"/>
    <property type="molecule type" value="Genomic_DNA"/>
</dbReference>
<evidence type="ECO:0000313" key="2">
    <source>
        <dbReference type="Proteomes" id="UP001064087"/>
    </source>
</evidence>
<proteinExistence type="predicted"/>
<dbReference type="Proteomes" id="UP001064087">
    <property type="component" value="Chromosome"/>
</dbReference>
<dbReference type="RefSeq" id="WP_263048854.1">
    <property type="nucleotide sequence ID" value="NZ_CP106738.1"/>
</dbReference>
<protein>
    <recommendedName>
        <fullName evidence="3">Knr4/Smi1-like domain-containing protein</fullName>
    </recommendedName>
</protein>
<reference evidence="1" key="1">
    <citation type="submission" date="2022-10" db="EMBL/GenBank/DDBJ databases">
        <title>Roseovarius pelagicus sp. nov., isolated from Arctic seawater.</title>
        <authorList>
            <person name="Hong Y.W."/>
            <person name="Hwang C.Y."/>
        </authorList>
    </citation>
    <scope>NUCLEOTIDE SEQUENCE</scope>
    <source>
        <strain evidence="1">HL-MP18</strain>
    </source>
</reference>
<sequence>MHSWSDIRDGIEALARMDRTFQVFGARQHRYRIGPSLSDDAIAAWEATQRCAMPVPLRAAYQTLGTAGVGPHYGLRPPHLIRLHRPADPFRSGTTLMELARARDPGEGAADDHPDIDYIFSAEDDWSVPDHALTGLAVILNAGCETELAIVTAGPEAGSCVWLTTGVRPSPAPPLITLFTEWVATETANFACIAALLDTAPSAAALRDAAVAQRGLYRALDYMVSALGIDKPAYLFGETENRFHGATQLPWFEAQFAASKNLR</sequence>
<evidence type="ECO:0000313" key="1">
    <source>
        <dbReference type="EMBL" id="UXX84694.1"/>
    </source>
</evidence>
<gene>
    <name evidence="1" type="ORF">N7U68_08690</name>
</gene>